<dbReference type="InterPro" id="IPR000792">
    <property type="entry name" value="Tscrpt_reg_LuxR_C"/>
</dbReference>
<dbReference type="InterPro" id="IPR051797">
    <property type="entry name" value="TrmB-like"/>
</dbReference>
<dbReference type="PANTHER" id="PTHR34293:SF1">
    <property type="entry name" value="HTH-TYPE TRANSCRIPTIONAL REGULATOR TRMBL2"/>
    <property type="match status" value="1"/>
</dbReference>
<dbReference type="InterPro" id="IPR016032">
    <property type="entry name" value="Sig_transdc_resp-reg_C-effctor"/>
</dbReference>
<dbReference type="SUPFAM" id="SSF46785">
    <property type="entry name" value="Winged helix' DNA-binding domain"/>
    <property type="match status" value="1"/>
</dbReference>
<dbReference type="InterPro" id="IPR036390">
    <property type="entry name" value="WH_DNA-bd_sf"/>
</dbReference>
<comment type="caution">
    <text evidence="2">The sequence shown here is derived from an EMBL/GenBank/DDBJ whole genome shotgun (WGS) entry which is preliminary data.</text>
</comment>
<gene>
    <name evidence="2" type="ORF">J4573_46070</name>
</gene>
<name>A0A939T8T9_9ACTN</name>
<dbReference type="PANTHER" id="PTHR34293">
    <property type="entry name" value="HTH-TYPE TRANSCRIPTIONAL REGULATOR TRMBL2"/>
    <property type="match status" value="1"/>
</dbReference>
<dbReference type="EMBL" id="JAGEOJ010000027">
    <property type="protein sequence ID" value="MBO2454523.1"/>
    <property type="molecule type" value="Genomic_DNA"/>
</dbReference>
<dbReference type="InterPro" id="IPR036388">
    <property type="entry name" value="WH-like_DNA-bd_sf"/>
</dbReference>
<evidence type="ECO:0000259" key="1">
    <source>
        <dbReference type="SMART" id="SM00421"/>
    </source>
</evidence>
<organism evidence="2 3">
    <name type="scientific">Actinomadura barringtoniae</name>
    <dbReference type="NCBI Taxonomy" id="1427535"/>
    <lineage>
        <taxon>Bacteria</taxon>
        <taxon>Bacillati</taxon>
        <taxon>Actinomycetota</taxon>
        <taxon>Actinomycetes</taxon>
        <taxon>Streptosporangiales</taxon>
        <taxon>Thermomonosporaceae</taxon>
        <taxon>Actinomadura</taxon>
    </lineage>
</organism>
<sequence length="335" mass="36662">MSDLDLMSHLSALGVPPVAARAFQVLLHTNAHSVQELAEHLHCDVEDTRRAIDQLVDLGLAVSHDGGQCAVPPAEPDIALQHLVSARSAELLHAHTAAINAYRDHRRTTGLQRTDDLVEVVTGPQIKERIRQLERSVESQVARFDSPPFHMHGGMQGGMHGGPNPTELDNLERGVEYRVVYASASVSSPDYYALNVQPCISAGEDARVLPTLPVKLTIFDQRVALVSMSAVEVEQNGSLLLVYQSSLLSALLGLFESCWRAAFPMHLGTQAPPVLRPVQRQILELLGTGVPDDTIAQLLKISRRTLSRNLEQLYLLTGAATRFQLALHASRKGWI</sequence>
<accession>A0A939T8T9</accession>
<dbReference type="Proteomes" id="UP000669179">
    <property type="component" value="Unassembled WGS sequence"/>
</dbReference>
<evidence type="ECO:0000313" key="2">
    <source>
        <dbReference type="EMBL" id="MBO2454523.1"/>
    </source>
</evidence>
<dbReference type="GO" id="GO:0006355">
    <property type="term" value="P:regulation of DNA-templated transcription"/>
    <property type="evidence" value="ECO:0007669"/>
    <property type="project" value="InterPro"/>
</dbReference>
<dbReference type="GO" id="GO:0003677">
    <property type="term" value="F:DNA binding"/>
    <property type="evidence" value="ECO:0007669"/>
    <property type="project" value="InterPro"/>
</dbReference>
<dbReference type="Gene3D" id="1.10.10.10">
    <property type="entry name" value="Winged helix-like DNA-binding domain superfamily/Winged helix DNA-binding domain"/>
    <property type="match status" value="1"/>
</dbReference>
<dbReference type="AlphaFoldDB" id="A0A939T8T9"/>
<dbReference type="RefSeq" id="WP_208262732.1">
    <property type="nucleotide sequence ID" value="NZ_JAGEOJ010000027.1"/>
</dbReference>
<protein>
    <submittedName>
        <fullName evidence="2">Helix-turn-helix transcriptional regulator</fullName>
    </submittedName>
</protein>
<dbReference type="SMART" id="SM00421">
    <property type="entry name" value="HTH_LUXR"/>
    <property type="match status" value="1"/>
</dbReference>
<proteinExistence type="predicted"/>
<reference evidence="2" key="1">
    <citation type="submission" date="2021-03" db="EMBL/GenBank/DDBJ databases">
        <authorList>
            <person name="Kanchanasin P."/>
            <person name="Saeng-In P."/>
            <person name="Phongsopitanun W."/>
            <person name="Yuki M."/>
            <person name="Kudo T."/>
            <person name="Ohkuma M."/>
            <person name="Tanasupawat S."/>
        </authorList>
    </citation>
    <scope>NUCLEOTIDE SEQUENCE</scope>
    <source>
        <strain evidence="2">GKU 128</strain>
    </source>
</reference>
<evidence type="ECO:0000313" key="3">
    <source>
        <dbReference type="Proteomes" id="UP000669179"/>
    </source>
</evidence>
<dbReference type="SUPFAM" id="SSF46894">
    <property type="entry name" value="C-terminal effector domain of the bipartite response regulators"/>
    <property type="match status" value="1"/>
</dbReference>
<feature type="domain" description="HTH luxR-type" evidence="1">
    <location>
        <begin position="272"/>
        <end position="329"/>
    </location>
</feature>
<keyword evidence="3" id="KW-1185">Reference proteome</keyword>